<keyword evidence="1" id="KW-1133">Transmembrane helix</keyword>
<protein>
    <submittedName>
        <fullName evidence="2">Uncharacterized protein</fullName>
    </submittedName>
</protein>
<reference evidence="2" key="1">
    <citation type="submission" date="2018-02" db="EMBL/GenBank/DDBJ databases">
        <title>Rhizophora mucronata_Transcriptome.</title>
        <authorList>
            <person name="Meera S.P."/>
            <person name="Sreeshan A."/>
            <person name="Augustine A."/>
        </authorList>
    </citation>
    <scope>NUCLEOTIDE SEQUENCE</scope>
    <source>
        <tissue evidence="2">Leaf</tissue>
    </source>
</reference>
<sequence>MGGEAEESAFTSDKSEHSLQRTGNYITALFLFLFSVVFQIADGEREREMEIPDW</sequence>
<keyword evidence="1" id="KW-0472">Membrane</keyword>
<dbReference type="EMBL" id="GGEC01078317">
    <property type="protein sequence ID" value="MBX58801.1"/>
    <property type="molecule type" value="Transcribed_RNA"/>
</dbReference>
<accession>A0A2P2PVN3</accession>
<dbReference type="AlphaFoldDB" id="A0A2P2PVN3"/>
<organism evidence="2">
    <name type="scientific">Rhizophora mucronata</name>
    <name type="common">Asiatic mangrove</name>
    <dbReference type="NCBI Taxonomy" id="61149"/>
    <lineage>
        <taxon>Eukaryota</taxon>
        <taxon>Viridiplantae</taxon>
        <taxon>Streptophyta</taxon>
        <taxon>Embryophyta</taxon>
        <taxon>Tracheophyta</taxon>
        <taxon>Spermatophyta</taxon>
        <taxon>Magnoliopsida</taxon>
        <taxon>eudicotyledons</taxon>
        <taxon>Gunneridae</taxon>
        <taxon>Pentapetalae</taxon>
        <taxon>rosids</taxon>
        <taxon>fabids</taxon>
        <taxon>Malpighiales</taxon>
        <taxon>Rhizophoraceae</taxon>
        <taxon>Rhizophora</taxon>
    </lineage>
</organism>
<feature type="transmembrane region" description="Helical" evidence="1">
    <location>
        <begin position="22"/>
        <end position="41"/>
    </location>
</feature>
<keyword evidence="1" id="KW-0812">Transmembrane</keyword>
<evidence type="ECO:0000313" key="2">
    <source>
        <dbReference type="EMBL" id="MBX58801.1"/>
    </source>
</evidence>
<evidence type="ECO:0000256" key="1">
    <source>
        <dbReference type="SAM" id="Phobius"/>
    </source>
</evidence>
<proteinExistence type="predicted"/>
<name>A0A2P2PVN3_RHIMU</name>